<name>M0HY53_HALEO</name>
<dbReference type="Pfam" id="PF22977">
    <property type="entry name" value="WHD"/>
    <property type="match status" value="1"/>
</dbReference>
<evidence type="ECO:0000256" key="3">
    <source>
        <dbReference type="ARBA" id="ARBA00022840"/>
    </source>
</evidence>
<dbReference type="GO" id="GO:0005524">
    <property type="term" value="F:ATP binding"/>
    <property type="evidence" value="ECO:0007669"/>
    <property type="project" value="UniProtKB-KW"/>
</dbReference>
<feature type="compositionally biased region" description="Low complexity" evidence="4">
    <location>
        <begin position="754"/>
        <end position="767"/>
    </location>
</feature>
<sequence length="783" mass="85966">MSYETSTDHLLAELDRVDTLLDGYRDTVSENISAVELDDSTGPDVDPKSLSPLVADDVRADLSAAAESIRSDIEQAHSNGVRLRLAHLAETFGLSRRHLDVLVLALAPDIDPDYHERFRQLQGEDALDRPTVAMIADLFGATKATKLVATELVADESPLREHDLVRTETVPDSDSSRQLRTVAVSERIYTYLATRDTLAPAIASFSTLETPSTTLDDLHLDPAVAERVASLNETPTEQPGRYYFHGPEGSRKRRAVEALTDDRLLQADLAGVIEAGALDRLHREALLQDCPVHLTNADAVHEDETTTLEDIFDRFADVPTECYVTGTDAWTPTGTTLDLDAIVAFPRPGIDLRREFWDDHADALPDDVDPEVLASTFELTQGQLEAALATARSLADGDPTAENIRAGCRAQSADGLDELSQQLDPASSWEDIHLRQKAERELELVREHIARRARVYSEWGFDEAFSRGTGVVALFKGKSGTGKTMAAEVLANDIGMDLYKIDLSSVISKYIGETEENLERIFQAAEQSNAILLFDEADSIFGDRAEVSDATDRYANVEVNYLLQRIESYDGVVLLTTNYSTNIDSAFQRRIDHTISFNNQRRRRGTRSGAGSSPRTHRPRGSITSYSPSSNSLAGRSSPSARPPPSWPRPTATPSRCVTSSERWNASSAPRTRSSRTSTSASTHSTSSPSTAGPPSGVPKRLRRNPRRRLTISRPRRSSDDSSSCSTPARPTAHTTSTIRTRYSTRSRTRSARRSPTATYRSRARSSGFATNRTRSSCGSTAS</sequence>
<feature type="compositionally biased region" description="Basic residues" evidence="4">
    <location>
        <begin position="700"/>
        <end position="716"/>
    </location>
</feature>
<dbReference type="InterPro" id="IPR050221">
    <property type="entry name" value="26S_Proteasome_ATPase"/>
</dbReference>
<keyword evidence="3" id="KW-0067">ATP-binding</keyword>
<dbReference type="InterPro" id="IPR054472">
    <property type="entry name" value="WHD"/>
</dbReference>
<keyword evidence="2" id="KW-0547">Nucleotide-binding</keyword>
<evidence type="ECO:0000259" key="5">
    <source>
        <dbReference type="SMART" id="SM00382"/>
    </source>
</evidence>
<feature type="compositionally biased region" description="Polar residues" evidence="4">
    <location>
        <begin position="768"/>
        <end position="783"/>
    </location>
</feature>
<dbReference type="GO" id="GO:0016887">
    <property type="term" value="F:ATP hydrolysis activity"/>
    <property type="evidence" value="ECO:0007669"/>
    <property type="project" value="InterPro"/>
</dbReference>
<evidence type="ECO:0000256" key="1">
    <source>
        <dbReference type="ARBA" id="ARBA00006914"/>
    </source>
</evidence>
<comment type="caution">
    <text evidence="6">The sequence shown here is derived from an EMBL/GenBank/DDBJ whole genome shotgun (WGS) entry which is preliminary data.</text>
</comment>
<dbReference type="PANTHER" id="PTHR23073">
    <property type="entry name" value="26S PROTEASOME REGULATORY SUBUNIT"/>
    <property type="match status" value="1"/>
</dbReference>
<reference evidence="6 7" key="1">
    <citation type="journal article" date="2014" name="PLoS Genet.">
        <title>Phylogenetically driven sequencing of extremely halophilic archaea reveals strategies for static and dynamic osmo-response.</title>
        <authorList>
            <person name="Becker E.A."/>
            <person name="Seitzer P.M."/>
            <person name="Tritt A."/>
            <person name="Larsen D."/>
            <person name="Krusor M."/>
            <person name="Yao A.I."/>
            <person name="Wu D."/>
            <person name="Madern D."/>
            <person name="Eisen J.A."/>
            <person name="Darling A.E."/>
            <person name="Facciotti M.T."/>
        </authorList>
    </citation>
    <scope>NUCLEOTIDE SEQUENCE [LARGE SCALE GENOMIC DNA]</scope>
    <source>
        <strain evidence="6 7">ATCC BAA-1513</strain>
    </source>
</reference>
<evidence type="ECO:0000256" key="4">
    <source>
        <dbReference type="SAM" id="MobiDB-lite"/>
    </source>
</evidence>
<dbReference type="InterPro" id="IPR027417">
    <property type="entry name" value="P-loop_NTPase"/>
</dbReference>
<keyword evidence="7" id="KW-1185">Reference proteome</keyword>
<dbReference type="Proteomes" id="UP000011612">
    <property type="component" value="Unassembled WGS sequence"/>
</dbReference>
<feature type="compositionally biased region" description="Low complexity" evidence="4">
    <location>
        <begin position="666"/>
        <end position="695"/>
    </location>
</feature>
<comment type="similarity">
    <text evidence="1">Belongs to the AAA ATPase family.</text>
</comment>
<feature type="region of interest" description="Disordered" evidence="4">
    <location>
        <begin position="594"/>
        <end position="783"/>
    </location>
</feature>
<dbReference type="Gene3D" id="3.40.50.300">
    <property type="entry name" value="P-loop containing nucleotide triphosphate hydrolases"/>
    <property type="match status" value="1"/>
</dbReference>
<dbReference type="Pfam" id="PF00004">
    <property type="entry name" value="AAA"/>
    <property type="match status" value="1"/>
</dbReference>
<dbReference type="STRING" id="1230453.C453_00500"/>
<accession>M0HY53</accession>
<gene>
    <name evidence="6" type="ORF">C453_00500</name>
</gene>
<dbReference type="RefSeq" id="WP_008322007.1">
    <property type="nucleotide sequence ID" value="NZ_AOLK01000002.1"/>
</dbReference>
<proteinExistence type="inferred from homology"/>
<dbReference type="EMBL" id="AOLK01000002">
    <property type="protein sequence ID" value="ELZ89510.1"/>
    <property type="molecule type" value="Genomic_DNA"/>
</dbReference>
<evidence type="ECO:0000256" key="2">
    <source>
        <dbReference type="ARBA" id="ARBA00022741"/>
    </source>
</evidence>
<dbReference type="SUPFAM" id="SSF52540">
    <property type="entry name" value="P-loop containing nucleoside triphosphate hydrolases"/>
    <property type="match status" value="1"/>
</dbReference>
<evidence type="ECO:0000313" key="6">
    <source>
        <dbReference type="EMBL" id="ELZ89510.1"/>
    </source>
</evidence>
<dbReference type="AlphaFoldDB" id="M0HY53"/>
<feature type="compositionally biased region" description="Polar residues" evidence="4">
    <location>
        <begin position="622"/>
        <end position="635"/>
    </location>
</feature>
<dbReference type="InterPro" id="IPR003593">
    <property type="entry name" value="AAA+_ATPase"/>
</dbReference>
<organism evidence="6 7">
    <name type="scientific">Haloferax elongans ATCC BAA-1513</name>
    <dbReference type="NCBI Taxonomy" id="1230453"/>
    <lineage>
        <taxon>Archaea</taxon>
        <taxon>Methanobacteriati</taxon>
        <taxon>Methanobacteriota</taxon>
        <taxon>Stenosarchaea group</taxon>
        <taxon>Halobacteria</taxon>
        <taxon>Halobacteriales</taxon>
        <taxon>Haloferacaceae</taxon>
        <taxon>Haloferax</taxon>
    </lineage>
</organism>
<dbReference type="InterPro" id="IPR003959">
    <property type="entry name" value="ATPase_AAA_core"/>
</dbReference>
<feature type="compositionally biased region" description="Basic residues" evidence="4">
    <location>
        <begin position="743"/>
        <end position="753"/>
    </location>
</feature>
<protein>
    <submittedName>
        <fullName evidence="6">AAA family ATPase</fullName>
    </submittedName>
</protein>
<dbReference type="PATRIC" id="fig|1230453.4.peg.91"/>
<dbReference type="CDD" id="cd19481">
    <property type="entry name" value="RecA-like_protease"/>
    <property type="match status" value="1"/>
</dbReference>
<feature type="domain" description="AAA+ ATPase" evidence="5">
    <location>
        <begin position="469"/>
        <end position="601"/>
    </location>
</feature>
<evidence type="ECO:0000313" key="7">
    <source>
        <dbReference type="Proteomes" id="UP000011612"/>
    </source>
</evidence>
<dbReference type="SMART" id="SM00382">
    <property type="entry name" value="AAA"/>
    <property type="match status" value="1"/>
</dbReference>